<proteinExistence type="predicted"/>
<sequence>MKGKRFLLWFTLASLLGVALSQQTPFQQRVSQAIQSGGPEFQKSMQQDPDQALCSQYRDKLPAELVPAFLERQRKLIKYPADGRLMGDWKKGEELFTNPRKGNCYACHTGDPREAGAGNMGPGLVGYGARGTSEAVVKYTYDKIYNAWASMPCSLMYRAGYHGILSPEDTAHIVAFLLDPASPVNANLKR</sequence>
<evidence type="ECO:0000313" key="8">
    <source>
        <dbReference type="Proteomes" id="UP000265800"/>
    </source>
</evidence>
<dbReference type="GO" id="GO:0046872">
    <property type="term" value="F:metal ion binding"/>
    <property type="evidence" value="ECO:0007669"/>
    <property type="project" value="UniProtKB-KW"/>
</dbReference>
<comment type="caution">
    <text evidence="7">The sequence shown here is derived from an EMBL/GenBank/DDBJ whole genome shotgun (WGS) entry which is preliminary data.</text>
</comment>
<keyword evidence="1 4" id="KW-0349">Heme</keyword>
<dbReference type="Pfam" id="PF00034">
    <property type="entry name" value="Cytochrom_C"/>
    <property type="match status" value="1"/>
</dbReference>
<dbReference type="InterPro" id="IPR036909">
    <property type="entry name" value="Cyt_c-like_dom_sf"/>
</dbReference>
<dbReference type="PIRSF" id="PIRSF024608">
    <property type="entry name" value="UCP024608"/>
    <property type="match status" value="1"/>
</dbReference>
<evidence type="ECO:0000256" key="1">
    <source>
        <dbReference type="ARBA" id="ARBA00022617"/>
    </source>
</evidence>
<evidence type="ECO:0000256" key="4">
    <source>
        <dbReference type="PROSITE-ProRule" id="PRU00433"/>
    </source>
</evidence>
<gene>
    <name evidence="7" type="ORF">Mlute_01428</name>
</gene>
<keyword evidence="5" id="KW-0732">Signal</keyword>
<evidence type="ECO:0000256" key="2">
    <source>
        <dbReference type="ARBA" id="ARBA00022723"/>
    </source>
</evidence>
<dbReference type="InterPro" id="IPR030999">
    <property type="entry name" value="Thiosulf_SoxX"/>
</dbReference>
<feature type="chain" id="PRO_5017353127" evidence="5">
    <location>
        <begin position="22"/>
        <end position="190"/>
    </location>
</feature>
<dbReference type="InterPro" id="IPR016823">
    <property type="entry name" value="Thiosulf_SoxX_II"/>
</dbReference>
<protein>
    <submittedName>
        <fullName evidence="7">Sulfur oxidation c-type cytochrome SoxX</fullName>
    </submittedName>
</protein>
<dbReference type="Gene3D" id="1.10.760.10">
    <property type="entry name" value="Cytochrome c-like domain"/>
    <property type="match status" value="1"/>
</dbReference>
<dbReference type="Proteomes" id="UP000265800">
    <property type="component" value="Unassembled WGS sequence"/>
</dbReference>
<dbReference type="GO" id="GO:0020037">
    <property type="term" value="F:heme binding"/>
    <property type="evidence" value="ECO:0007669"/>
    <property type="project" value="InterPro"/>
</dbReference>
<feature type="signal peptide" evidence="5">
    <location>
        <begin position="1"/>
        <end position="21"/>
    </location>
</feature>
<feature type="domain" description="Cytochrome c" evidence="6">
    <location>
        <begin position="87"/>
        <end position="181"/>
    </location>
</feature>
<dbReference type="AlphaFoldDB" id="A0A399EQY7"/>
<dbReference type="SUPFAM" id="SSF46626">
    <property type="entry name" value="Cytochrome c"/>
    <property type="match status" value="1"/>
</dbReference>
<dbReference type="NCBIfam" id="TIGR04485">
    <property type="entry name" value="thiosulf_SoxX"/>
    <property type="match status" value="1"/>
</dbReference>
<dbReference type="EMBL" id="QWKZ01000038">
    <property type="protein sequence ID" value="RIH85946.1"/>
    <property type="molecule type" value="Genomic_DNA"/>
</dbReference>
<dbReference type="RefSeq" id="WP_407942647.1">
    <property type="nucleotide sequence ID" value="NZ_QWKZ01000038.1"/>
</dbReference>
<name>A0A399EQY7_9DEIN</name>
<organism evidence="7 8">
    <name type="scientific">Meiothermus luteus</name>
    <dbReference type="NCBI Taxonomy" id="2026184"/>
    <lineage>
        <taxon>Bacteria</taxon>
        <taxon>Thermotogati</taxon>
        <taxon>Deinococcota</taxon>
        <taxon>Deinococci</taxon>
        <taxon>Thermales</taxon>
        <taxon>Thermaceae</taxon>
        <taxon>Meiothermus</taxon>
    </lineage>
</organism>
<reference evidence="7 8" key="1">
    <citation type="submission" date="2018-08" db="EMBL/GenBank/DDBJ databases">
        <title>Meiothermus luteus KCTC 52599 genome sequencing project.</title>
        <authorList>
            <person name="Da Costa M.S."/>
            <person name="Albuquerque L."/>
            <person name="Raposo P."/>
            <person name="Froufe H.J.C."/>
            <person name="Barroso C.S."/>
            <person name="Egas C."/>
        </authorList>
    </citation>
    <scope>NUCLEOTIDE SEQUENCE [LARGE SCALE GENOMIC DNA]</scope>
    <source>
        <strain evidence="7 8">KCTC 52599</strain>
    </source>
</reference>
<keyword evidence="3 4" id="KW-0408">Iron</keyword>
<keyword evidence="2 4" id="KW-0479">Metal-binding</keyword>
<dbReference type="InterPro" id="IPR009056">
    <property type="entry name" value="Cyt_c-like_dom"/>
</dbReference>
<dbReference type="PROSITE" id="PS51007">
    <property type="entry name" value="CYTC"/>
    <property type="match status" value="1"/>
</dbReference>
<evidence type="ECO:0000256" key="3">
    <source>
        <dbReference type="ARBA" id="ARBA00023004"/>
    </source>
</evidence>
<dbReference type="GO" id="GO:0009055">
    <property type="term" value="F:electron transfer activity"/>
    <property type="evidence" value="ECO:0007669"/>
    <property type="project" value="InterPro"/>
</dbReference>
<keyword evidence="8" id="KW-1185">Reference proteome</keyword>
<evidence type="ECO:0000259" key="6">
    <source>
        <dbReference type="PROSITE" id="PS51007"/>
    </source>
</evidence>
<evidence type="ECO:0000313" key="7">
    <source>
        <dbReference type="EMBL" id="RIH85946.1"/>
    </source>
</evidence>
<evidence type="ECO:0000256" key="5">
    <source>
        <dbReference type="SAM" id="SignalP"/>
    </source>
</evidence>
<accession>A0A399EQY7</accession>